<gene>
    <name evidence="1" type="ORF">M407DRAFT_25968</name>
</gene>
<evidence type="ECO:0000313" key="2">
    <source>
        <dbReference type="Proteomes" id="UP000054248"/>
    </source>
</evidence>
<protein>
    <submittedName>
        <fullName evidence="1">Uncharacterized protein</fullName>
    </submittedName>
</protein>
<proteinExistence type="predicted"/>
<dbReference type="OrthoDB" id="3174871at2759"/>
<name>A0A0C3QGJ0_9AGAM</name>
<dbReference type="AlphaFoldDB" id="A0A0C3QGJ0"/>
<reference evidence="2" key="2">
    <citation type="submission" date="2015-01" db="EMBL/GenBank/DDBJ databases">
        <title>Evolutionary Origins and Diversification of the Mycorrhizal Mutualists.</title>
        <authorList>
            <consortium name="DOE Joint Genome Institute"/>
            <consortium name="Mycorrhizal Genomics Consortium"/>
            <person name="Kohler A."/>
            <person name="Kuo A."/>
            <person name="Nagy L.G."/>
            <person name="Floudas D."/>
            <person name="Copeland A."/>
            <person name="Barry K.W."/>
            <person name="Cichocki N."/>
            <person name="Veneault-Fourrey C."/>
            <person name="LaButti K."/>
            <person name="Lindquist E.A."/>
            <person name="Lipzen A."/>
            <person name="Lundell T."/>
            <person name="Morin E."/>
            <person name="Murat C."/>
            <person name="Riley R."/>
            <person name="Ohm R."/>
            <person name="Sun H."/>
            <person name="Tunlid A."/>
            <person name="Henrissat B."/>
            <person name="Grigoriev I.V."/>
            <person name="Hibbett D.S."/>
            <person name="Martin F."/>
        </authorList>
    </citation>
    <scope>NUCLEOTIDE SEQUENCE [LARGE SCALE GENOMIC DNA]</scope>
    <source>
        <strain evidence="2">MUT 4182</strain>
    </source>
</reference>
<accession>A0A0C3QGJ0</accession>
<keyword evidence="2" id="KW-1185">Reference proteome</keyword>
<organism evidence="1 2">
    <name type="scientific">Tulasnella calospora MUT 4182</name>
    <dbReference type="NCBI Taxonomy" id="1051891"/>
    <lineage>
        <taxon>Eukaryota</taxon>
        <taxon>Fungi</taxon>
        <taxon>Dikarya</taxon>
        <taxon>Basidiomycota</taxon>
        <taxon>Agaricomycotina</taxon>
        <taxon>Agaricomycetes</taxon>
        <taxon>Cantharellales</taxon>
        <taxon>Tulasnellaceae</taxon>
        <taxon>Tulasnella</taxon>
    </lineage>
</organism>
<dbReference type="EMBL" id="KN823057">
    <property type="protein sequence ID" value="KIO24629.1"/>
    <property type="molecule type" value="Genomic_DNA"/>
</dbReference>
<evidence type="ECO:0000313" key="1">
    <source>
        <dbReference type="EMBL" id="KIO24629.1"/>
    </source>
</evidence>
<reference evidence="1 2" key="1">
    <citation type="submission" date="2014-04" db="EMBL/GenBank/DDBJ databases">
        <authorList>
            <consortium name="DOE Joint Genome Institute"/>
            <person name="Kuo A."/>
            <person name="Girlanda M."/>
            <person name="Perotto S."/>
            <person name="Kohler A."/>
            <person name="Nagy L.G."/>
            <person name="Floudas D."/>
            <person name="Copeland A."/>
            <person name="Barry K.W."/>
            <person name="Cichocki N."/>
            <person name="Veneault-Fourrey C."/>
            <person name="LaButti K."/>
            <person name="Lindquist E.A."/>
            <person name="Lipzen A."/>
            <person name="Lundell T."/>
            <person name="Morin E."/>
            <person name="Murat C."/>
            <person name="Sun H."/>
            <person name="Tunlid A."/>
            <person name="Henrissat B."/>
            <person name="Grigoriev I.V."/>
            <person name="Hibbett D.S."/>
            <person name="Martin F."/>
            <person name="Nordberg H.P."/>
            <person name="Cantor M.N."/>
            <person name="Hua S.X."/>
        </authorList>
    </citation>
    <scope>NUCLEOTIDE SEQUENCE [LARGE SCALE GENOMIC DNA]</scope>
    <source>
        <strain evidence="1 2">MUT 4182</strain>
    </source>
</reference>
<dbReference type="Proteomes" id="UP000054248">
    <property type="component" value="Unassembled WGS sequence"/>
</dbReference>
<sequence length="278" mass="30822">MSDLVPSEDIVFDGTGAGVDRFIRAVRKAAFNFGKHDDDAWCATFASTCLEGVALDFYEELGDHTRASWKLLLSALLTRFRSVSQSAAAPMPAAAAAAGPNIPFTPISPKSFLSPEVENAPKVGVLRIIDANSFTLGYLSTLRNRDSGYYIVNKDTSKIMRLWLRKMDYYQLFARSRDGEHPLNAILREGTGFMSYNSLGSCGLDLKGDAIWTHSNIWMSCQDGTLDCSWPNPDQTRWLLQPAINATTGELRMFANFGSINTQLFQRIRLAFEPVRSG</sequence>
<dbReference type="HOGENOM" id="CLU_061438_0_0_1"/>